<evidence type="ECO:0000313" key="1">
    <source>
        <dbReference type="EMBL" id="MBW4464046.1"/>
    </source>
</evidence>
<comment type="caution">
    <text evidence="1">The sequence shown here is derived from an EMBL/GenBank/DDBJ whole genome shotgun (WGS) entry which is preliminary data.</text>
</comment>
<dbReference type="EMBL" id="JAHHHV010000004">
    <property type="protein sequence ID" value="MBW4464046.1"/>
    <property type="molecule type" value="Genomic_DNA"/>
</dbReference>
<accession>A0A951P6H7</accession>
<gene>
    <name evidence="1" type="ORF">KME07_01225</name>
</gene>
<dbReference type="AlphaFoldDB" id="A0A951P6H7"/>
<organism evidence="1 2">
    <name type="scientific">Pegethrix bostrychoides GSE-TBD4-15B</name>
    <dbReference type="NCBI Taxonomy" id="2839662"/>
    <lineage>
        <taxon>Bacteria</taxon>
        <taxon>Bacillati</taxon>
        <taxon>Cyanobacteriota</taxon>
        <taxon>Cyanophyceae</taxon>
        <taxon>Oculatellales</taxon>
        <taxon>Oculatellaceae</taxon>
        <taxon>Pegethrix</taxon>
    </lineage>
</organism>
<reference evidence="1" key="2">
    <citation type="journal article" date="2022" name="Microbiol. Resour. Announc.">
        <title>Metagenome Sequencing to Explore Phylogenomics of Terrestrial Cyanobacteria.</title>
        <authorList>
            <person name="Ward R.D."/>
            <person name="Stajich J.E."/>
            <person name="Johansen J.R."/>
            <person name="Huntemann M."/>
            <person name="Clum A."/>
            <person name="Foster B."/>
            <person name="Foster B."/>
            <person name="Roux S."/>
            <person name="Palaniappan K."/>
            <person name="Varghese N."/>
            <person name="Mukherjee S."/>
            <person name="Reddy T.B.K."/>
            <person name="Daum C."/>
            <person name="Copeland A."/>
            <person name="Chen I.A."/>
            <person name="Ivanova N.N."/>
            <person name="Kyrpides N.C."/>
            <person name="Shapiro N."/>
            <person name="Eloe-Fadrosh E.A."/>
            <person name="Pietrasiak N."/>
        </authorList>
    </citation>
    <scope>NUCLEOTIDE SEQUENCE</scope>
    <source>
        <strain evidence="1">GSE-TBD4-15B</strain>
    </source>
</reference>
<evidence type="ECO:0000313" key="2">
    <source>
        <dbReference type="Proteomes" id="UP000707356"/>
    </source>
</evidence>
<dbReference type="Proteomes" id="UP000707356">
    <property type="component" value="Unassembled WGS sequence"/>
</dbReference>
<proteinExistence type="predicted"/>
<sequence length="225" mass="25825">MIQCCRNGDLKADGVTILSSTRQPQTFHLKGTYSLFHHLVKSGTVPQRGGSARLCTLNFKGEVIDAVVAHLLGDSPRQRFIGYNADEKKRSLDKSMVTADTPMYLIGFNADEESRKKDRSFGSTVQQYDYLIGFNDDEAVRAKTERNYREQVFRFPLIEMGHGRQWCEQRVNEFAQTEWLKSFCRNGCPFSECNGKRKQNQAKGVNHGDLREDWLIEPHCDNSHR</sequence>
<reference evidence="1" key="1">
    <citation type="submission" date="2021-05" db="EMBL/GenBank/DDBJ databases">
        <authorList>
            <person name="Pietrasiak N."/>
            <person name="Ward R."/>
            <person name="Stajich J.E."/>
            <person name="Kurbessoian T."/>
        </authorList>
    </citation>
    <scope>NUCLEOTIDE SEQUENCE</scope>
    <source>
        <strain evidence="1">GSE-TBD4-15B</strain>
    </source>
</reference>
<name>A0A951P6H7_9CYAN</name>
<protein>
    <submittedName>
        <fullName evidence="1">Uncharacterized protein</fullName>
    </submittedName>
</protein>